<evidence type="ECO:0000256" key="1">
    <source>
        <dbReference type="HAMAP-Rule" id="MF_00338"/>
    </source>
</evidence>
<dbReference type="EMBL" id="RAPO01000002">
    <property type="protein sequence ID" value="RKD94974.1"/>
    <property type="molecule type" value="Genomic_DNA"/>
</dbReference>
<dbReference type="Pfam" id="PF01906">
    <property type="entry name" value="YbjQ_1"/>
    <property type="match status" value="1"/>
</dbReference>
<dbReference type="InterPro" id="IPR035439">
    <property type="entry name" value="UPF0145_dom_sf"/>
</dbReference>
<evidence type="ECO:0000313" key="3">
    <source>
        <dbReference type="Proteomes" id="UP000283805"/>
    </source>
</evidence>
<dbReference type="HAMAP" id="MF_00338">
    <property type="entry name" value="UPF0145"/>
    <property type="match status" value="1"/>
</dbReference>
<dbReference type="SUPFAM" id="SSF117782">
    <property type="entry name" value="YbjQ-like"/>
    <property type="match status" value="1"/>
</dbReference>
<dbReference type="RefSeq" id="WP_120244291.1">
    <property type="nucleotide sequence ID" value="NZ_RAPO01000002.1"/>
</dbReference>
<evidence type="ECO:0000313" key="2">
    <source>
        <dbReference type="EMBL" id="RKD94974.1"/>
    </source>
</evidence>
<reference evidence="2 3" key="1">
    <citation type="submission" date="2018-09" db="EMBL/GenBank/DDBJ databases">
        <title>Genomic Encyclopedia of Archaeal and Bacterial Type Strains, Phase II (KMG-II): from individual species to whole genera.</title>
        <authorList>
            <person name="Goeker M."/>
        </authorList>
    </citation>
    <scope>NUCLEOTIDE SEQUENCE [LARGE SCALE GENOMIC DNA]</scope>
    <source>
        <strain evidence="2 3">DSM 13151</strain>
    </source>
</reference>
<dbReference type="Gene3D" id="3.30.110.70">
    <property type="entry name" value="Hypothetical protein apc22750. Chain B"/>
    <property type="match status" value="1"/>
</dbReference>
<sequence>MAEITITTTDGLEGREVVEYCGVVSGEAVIGANVVSDIAAGIRDVVGGRSGSYEKKIEKGRKEAIADLRADAEELGADAVVGATFDYEEMGEGMLWVNLSGTAVKTRRA</sequence>
<keyword evidence="3" id="KW-1185">Reference proteome</keyword>
<comment type="similarity">
    <text evidence="1">Belongs to the UPF0145 family.</text>
</comment>
<proteinExistence type="inferred from homology"/>
<accession>A0A419WHJ1</accession>
<dbReference type="OrthoDB" id="59443at2157"/>
<dbReference type="Proteomes" id="UP000283805">
    <property type="component" value="Unassembled WGS sequence"/>
</dbReference>
<comment type="caution">
    <text evidence="2">The sequence shown here is derived from an EMBL/GenBank/DDBJ whole genome shotgun (WGS) entry which is preliminary data.</text>
</comment>
<organism evidence="2 3">
    <name type="scientific">Halopiger aswanensis</name>
    <dbReference type="NCBI Taxonomy" id="148449"/>
    <lineage>
        <taxon>Archaea</taxon>
        <taxon>Methanobacteriati</taxon>
        <taxon>Methanobacteriota</taxon>
        <taxon>Stenosarchaea group</taxon>
        <taxon>Halobacteria</taxon>
        <taxon>Halobacteriales</taxon>
        <taxon>Natrialbaceae</taxon>
        <taxon>Halopiger</taxon>
    </lineage>
</organism>
<gene>
    <name evidence="2" type="ORF">ATJ93_1821</name>
</gene>
<dbReference type="PANTHER" id="PTHR34068">
    <property type="entry name" value="UPF0145 PROTEIN YBJQ"/>
    <property type="match status" value="1"/>
</dbReference>
<protein>
    <recommendedName>
        <fullName evidence="1">UPF0145 protein ATJ93_1821</fullName>
    </recommendedName>
</protein>
<dbReference type="AlphaFoldDB" id="A0A419WHJ1"/>
<dbReference type="InterPro" id="IPR002765">
    <property type="entry name" value="UPF0145_YbjQ-like"/>
</dbReference>
<dbReference type="PANTHER" id="PTHR34068:SF1">
    <property type="entry name" value="UPF0145 PROTEIN YBJQ"/>
    <property type="match status" value="1"/>
</dbReference>
<name>A0A419WHJ1_9EURY</name>